<dbReference type="Proteomes" id="UP000037193">
    <property type="component" value="Unassembled WGS sequence"/>
</dbReference>
<accession>A0A0L7B5Y5</accession>
<keyword evidence="1" id="KW-1133">Transmembrane helix</keyword>
<feature type="transmembrane region" description="Helical" evidence="1">
    <location>
        <begin position="155"/>
        <end position="177"/>
    </location>
</feature>
<dbReference type="CDD" id="cd00093">
    <property type="entry name" value="HTH_XRE"/>
    <property type="match status" value="1"/>
</dbReference>
<evidence type="ECO:0000313" key="4">
    <source>
        <dbReference type="Proteomes" id="UP000037193"/>
    </source>
</evidence>
<keyword evidence="1" id="KW-0812">Transmembrane</keyword>
<dbReference type="InterPro" id="IPR010982">
    <property type="entry name" value="Lambda_DNA-bd_dom_sf"/>
</dbReference>
<dbReference type="PATRIC" id="fig|1365965.3.peg.289"/>
<dbReference type="GO" id="GO:0003677">
    <property type="term" value="F:DNA binding"/>
    <property type="evidence" value="ECO:0007669"/>
    <property type="project" value="InterPro"/>
</dbReference>
<proteinExistence type="predicted"/>
<gene>
    <name evidence="3" type="ORF">BBM1128_01425</name>
</gene>
<organism evidence="3 4">
    <name type="scientific">Bifidobacterium breve MCC 1128</name>
    <dbReference type="NCBI Taxonomy" id="1365965"/>
    <lineage>
        <taxon>Bacteria</taxon>
        <taxon>Bacillati</taxon>
        <taxon>Actinomycetota</taxon>
        <taxon>Actinomycetes</taxon>
        <taxon>Bifidobacteriales</taxon>
        <taxon>Bifidobacteriaceae</taxon>
        <taxon>Bifidobacterium</taxon>
    </lineage>
</organism>
<dbReference type="PROSITE" id="PS50943">
    <property type="entry name" value="HTH_CROC1"/>
    <property type="match status" value="1"/>
</dbReference>
<dbReference type="Gene3D" id="1.10.260.40">
    <property type="entry name" value="lambda repressor-like DNA-binding domains"/>
    <property type="match status" value="1"/>
</dbReference>
<comment type="caution">
    <text evidence="3">The sequence shown here is derived from an EMBL/GenBank/DDBJ whole genome shotgun (WGS) entry which is preliminary data.</text>
</comment>
<dbReference type="RefSeq" id="WP_052789072.1">
    <property type="nucleotide sequence ID" value="NZ_AVQD01000003.1"/>
</dbReference>
<dbReference type="InterPro" id="IPR001387">
    <property type="entry name" value="Cro/C1-type_HTH"/>
</dbReference>
<protein>
    <submittedName>
        <fullName evidence="3">Transcriptional regulator</fullName>
    </submittedName>
</protein>
<name>A0A0L7B5Y5_BIFBR</name>
<dbReference type="Pfam" id="PF01381">
    <property type="entry name" value="HTH_3"/>
    <property type="match status" value="1"/>
</dbReference>
<sequence length="185" mass="19908">MATSEIEQWWIDKFQENLGPIRKVAGWTTQQLADELGVARQTVSNLETGKSPMTKLQYLALRTVFSAEIARREDRDLARIIKTLVDDPIEQRIRERRAQEQDGEAVADNAPVNTGCGNAADNAIAEKRKPSAATLKAAKTAAATGKPTLSTAMQALAVITGALASGTAAGIITYLMFPDGGPNKR</sequence>
<evidence type="ECO:0000259" key="2">
    <source>
        <dbReference type="PROSITE" id="PS50943"/>
    </source>
</evidence>
<dbReference type="AlphaFoldDB" id="A0A0L7B5Y5"/>
<feature type="domain" description="HTH cro/C1-type" evidence="2">
    <location>
        <begin position="21"/>
        <end position="51"/>
    </location>
</feature>
<dbReference type="SUPFAM" id="SSF47413">
    <property type="entry name" value="lambda repressor-like DNA-binding domains"/>
    <property type="match status" value="1"/>
</dbReference>
<evidence type="ECO:0000313" key="3">
    <source>
        <dbReference type="EMBL" id="KOA42910.1"/>
    </source>
</evidence>
<dbReference type="EMBL" id="AVQD01000003">
    <property type="protein sequence ID" value="KOA42910.1"/>
    <property type="molecule type" value="Genomic_DNA"/>
</dbReference>
<keyword evidence="1" id="KW-0472">Membrane</keyword>
<reference evidence="3 4" key="1">
    <citation type="journal article" date="2015" name="Int J Genomics">
        <title>Comparative Genomics Revealed Genetic Diversity and Species/Strain-Level Differences in Carbohydrate Metabolism of Three Probiotic Bifidobacterial Species.</title>
        <authorList>
            <person name="Odamaki T."/>
            <person name="Horigome A."/>
            <person name="Sugahara H."/>
            <person name="Hashikura N."/>
            <person name="Minami J."/>
            <person name="Xiao J.Z."/>
            <person name="Abe F."/>
        </authorList>
    </citation>
    <scope>NUCLEOTIDE SEQUENCE [LARGE SCALE GENOMIC DNA]</scope>
    <source>
        <strain evidence="3 4">MCC 1128</strain>
    </source>
</reference>
<evidence type="ECO:0000256" key="1">
    <source>
        <dbReference type="SAM" id="Phobius"/>
    </source>
</evidence>